<comment type="caution">
    <text evidence="2">The sequence shown here is derived from an EMBL/GenBank/DDBJ whole genome shotgun (WGS) entry which is preliminary data.</text>
</comment>
<evidence type="ECO:0000256" key="1">
    <source>
        <dbReference type="SAM" id="Phobius"/>
    </source>
</evidence>
<gene>
    <name evidence="2" type="ORF">GCM10011273_23870</name>
</gene>
<keyword evidence="3" id="KW-1185">Reference proteome</keyword>
<name>A0A918UV83_9CAUL</name>
<proteinExistence type="predicted"/>
<evidence type="ECO:0008006" key="4">
    <source>
        <dbReference type="Google" id="ProtNLM"/>
    </source>
</evidence>
<feature type="transmembrane region" description="Helical" evidence="1">
    <location>
        <begin position="167"/>
        <end position="191"/>
    </location>
</feature>
<evidence type="ECO:0000313" key="3">
    <source>
        <dbReference type="Proteomes" id="UP000662572"/>
    </source>
</evidence>
<keyword evidence="1" id="KW-0812">Transmembrane</keyword>
<organism evidence="2 3">
    <name type="scientific">Asticcacaulis endophyticus</name>
    <dbReference type="NCBI Taxonomy" id="1395890"/>
    <lineage>
        <taxon>Bacteria</taxon>
        <taxon>Pseudomonadati</taxon>
        <taxon>Pseudomonadota</taxon>
        <taxon>Alphaproteobacteria</taxon>
        <taxon>Caulobacterales</taxon>
        <taxon>Caulobacteraceae</taxon>
        <taxon>Asticcacaulis</taxon>
    </lineage>
</organism>
<feature type="transmembrane region" description="Helical" evidence="1">
    <location>
        <begin position="21"/>
        <end position="44"/>
    </location>
</feature>
<dbReference type="EMBL" id="BMZB01000003">
    <property type="protein sequence ID" value="GGZ36745.1"/>
    <property type="molecule type" value="Genomic_DNA"/>
</dbReference>
<feature type="transmembrane region" description="Helical" evidence="1">
    <location>
        <begin position="80"/>
        <end position="103"/>
    </location>
</feature>
<dbReference type="AlphaFoldDB" id="A0A918UV83"/>
<sequence>MALTLDFAFEGFRIIRERPKLILFWAPVLLLSQVISAGILILMAGPEFMAIMDMYNKFGFGVVTDHAAEYANLAQKVTPAFGAGFLVSMFFSAIVLCAVYRAVLGVGDDRYGYLKFGKDELRQIAISFLLLVFAFVVSIVFTIGLIIVGGILVALTQATMGAPAITFGFVSALVSVAFYLWLVIRLSLVPVQSFDEKRLNFRGSFRLTKGHFWQLLLGYVVTIIMIMLVQILCEIIFVALAVPFLGLDMGGADMRQTFDLSRLESLANPVVAGYMIMSALRAPLLSALLIGAQAAAYKSLKPARTTT</sequence>
<feature type="transmembrane region" description="Helical" evidence="1">
    <location>
        <begin position="124"/>
        <end position="155"/>
    </location>
</feature>
<feature type="transmembrane region" description="Helical" evidence="1">
    <location>
        <begin position="212"/>
        <end position="245"/>
    </location>
</feature>
<evidence type="ECO:0000313" key="2">
    <source>
        <dbReference type="EMBL" id="GGZ36745.1"/>
    </source>
</evidence>
<keyword evidence="1" id="KW-0472">Membrane</keyword>
<accession>A0A918UV83</accession>
<reference evidence="2" key="1">
    <citation type="journal article" date="2014" name="Int. J. Syst. Evol. Microbiol.">
        <title>Complete genome sequence of Corynebacterium casei LMG S-19264T (=DSM 44701T), isolated from a smear-ripened cheese.</title>
        <authorList>
            <consortium name="US DOE Joint Genome Institute (JGI-PGF)"/>
            <person name="Walter F."/>
            <person name="Albersmeier A."/>
            <person name="Kalinowski J."/>
            <person name="Ruckert C."/>
        </authorList>
    </citation>
    <scope>NUCLEOTIDE SEQUENCE</scope>
    <source>
        <strain evidence="2">KCTC 32296</strain>
    </source>
</reference>
<protein>
    <recommendedName>
        <fullName evidence="4">Glycerophosphoryl diester phosphodiesterase membrane domain-containing protein</fullName>
    </recommendedName>
</protein>
<dbReference type="Proteomes" id="UP000662572">
    <property type="component" value="Unassembled WGS sequence"/>
</dbReference>
<reference evidence="2" key="2">
    <citation type="submission" date="2020-09" db="EMBL/GenBank/DDBJ databases">
        <authorList>
            <person name="Sun Q."/>
            <person name="Kim S."/>
        </authorList>
    </citation>
    <scope>NUCLEOTIDE SEQUENCE</scope>
    <source>
        <strain evidence="2">KCTC 32296</strain>
    </source>
</reference>
<feature type="transmembrane region" description="Helical" evidence="1">
    <location>
        <begin position="271"/>
        <end position="292"/>
    </location>
</feature>
<dbReference type="RefSeq" id="WP_189486814.1">
    <property type="nucleotide sequence ID" value="NZ_BMZB01000003.1"/>
</dbReference>
<keyword evidence="1" id="KW-1133">Transmembrane helix</keyword>